<evidence type="ECO:0000313" key="2">
    <source>
        <dbReference type="Proteomes" id="UP001292079"/>
    </source>
</evidence>
<organism evidence="1 2">
    <name type="scientific">Schistosoma mekongi</name>
    <name type="common">Parasitic worm</name>
    <dbReference type="NCBI Taxonomy" id="38744"/>
    <lineage>
        <taxon>Eukaryota</taxon>
        <taxon>Metazoa</taxon>
        <taxon>Spiralia</taxon>
        <taxon>Lophotrochozoa</taxon>
        <taxon>Platyhelminthes</taxon>
        <taxon>Trematoda</taxon>
        <taxon>Digenea</taxon>
        <taxon>Strigeidida</taxon>
        <taxon>Schistosomatoidea</taxon>
        <taxon>Schistosomatidae</taxon>
        <taxon>Schistosoma</taxon>
    </lineage>
</organism>
<dbReference type="EMBL" id="JALJAT010000001">
    <property type="protein sequence ID" value="KAK4474892.1"/>
    <property type="molecule type" value="Genomic_DNA"/>
</dbReference>
<evidence type="ECO:0000313" key="1">
    <source>
        <dbReference type="EMBL" id="KAK4474892.1"/>
    </source>
</evidence>
<proteinExistence type="predicted"/>
<dbReference type="AlphaFoldDB" id="A0AAE1ZKI8"/>
<dbReference type="Proteomes" id="UP001292079">
    <property type="component" value="Unassembled WGS sequence"/>
</dbReference>
<keyword evidence="2" id="KW-1185">Reference proteome</keyword>
<sequence length="192" mass="23168">DDYRYNYRGERNSRYYPRDYDPYYSRPPSVYQPTETYYARPYESYYSYPPSVYQPTETLYPGPYPTSLQRPSYVQPVSYQPAYSPYRGSENMLWSLFSTVSFETDTHFCHNNISDYFILYFLGVKIQLARFPAMAIHIRIHLIHARRLRFGIRLVECKYSKVYKQKYSKSLNKKTFGHLGDIFKLHKKRIRV</sequence>
<reference evidence="1" key="2">
    <citation type="journal article" date="2023" name="Infect Dis Poverty">
        <title>Chromosome-scale genome of the human blood fluke Schistosoma mekongi and its implications for public health.</title>
        <authorList>
            <person name="Zhou M."/>
            <person name="Xu L."/>
            <person name="Xu D."/>
            <person name="Chen W."/>
            <person name="Khan J."/>
            <person name="Hu Y."/>
            <person name="Huang H."/>
            <person name="Wei H."/>
            <person name="Zhang Y."/>
            <person name="Chusongsang P."/>
            <person name="Tanasarnprasert K."/>
            <person name="Hu X."/>
            <person name="Limpanont Y."/>
            <person name="Lv Z."/>
        </authorList>
    </citation>
    <scope>NUCLEOTIDE SEQUENCE</scope>
    <source>
        <strain evidence="1">LV_2022a</strain>
    </source>
</reference>
<reference evidence="1" key="1">
    <citation type="submission" date="2022-04" db="EMBL/GenBank/DDBJ databases">
        <authorList>
            <person name="Xu L."/>
            <person name="Lv Z."/>
        </authorList>
    </citation>
    <scope>NUCLEOTIDE SEQUENCE</scope>
    <source>
        <strain evidence="1">LV_2022a</strain>
    </source>
</reference>
<protein>
    <submittedName>
        <fullName evidence="1">Uncharacterized protein</fullName>
    </submittedName>
</protein>
<gene>
    <name evidence="1" type="ORF">MN116_002002</name>
</gene>
<accession>A0AAE1ZKI8</accession>
<comment type="caution">
    <text evidence="1">The sequence shown here is derived from an EMBL/GenBank/DDBJ whole genome shotgun (WGS) entry which is preliminary data.</text>
</comment>
<feature type="non-terminal residue" evidence="1">
    <location>
        <position position="1"/>
    </location>
</feature>
<name>A0AAE1ZKI8_SCHME</name>